<dbReference type="EMBL" id="CADIKF010000023">
    <property type="protein sequence ID" value="CAB3759389.1"/>
    <property type="molecule type" value="Genomic_DNA"/>
</dbReference>
<sequence length="531" mass="51746">MDRLIASNSVPLAQADTAPASGTPQYATDGNPAAAIPATLWPAYAFNALQDEIYNVIVAAGLTPNRNAWNQLLAAIQAMLQNSLNTYDGFVSHSTSTALAASDIGPLIGATNVTLTLMALSTLTNGESLSIISTAGAGGATTINTSGTDKIQMGSASLSTISVPSGQAVRLTRASSSTWLAEGLAVGANIPLIIAAATANNHAVQLGQLMALLGGYSAIAPFNTSSPITNAVVNQIVEWTGAVGTLTLADASTFSVGEKVRISNLGTGMLTVAVASGDSIQFGPSSVTTMTVPPGLDLELTVHSANQWDATGGSCLPSGVLIKMTSIDFTGTWTPDPRTKAIYGKMTGGGGAGGSSPVTGSGQIAMGGGGGSGAWCEFYMQNPGVQSVSIGSGGTPTSGSTGGTGGATQFSGMSCPGGTGGPASGAVTFTGAAPYAGKGNGGALPANVTGMIAAGSGQDGGFGVAWSIQSLTSGYGGQGIFPAGGGSVNGSAGQPGVGAGCGGSGAGIGQSTAANLGGAGNKGKLIIWEYM</sequence>
<evidence type="ECO:0008006" key="4">
    <source>
        <dbReference type="Google" id="ProtNLM"/>
    </source>
</evidence>
<reference evidence="2 3" key="1">
    <citation type="submission" date="2020-04" db="EMBL/GenBank/DDBJ databases">
        <authorList>
            <person name="De Canck E."/>
        </authorList>
    </citation>
    <scope>NUCLEOTIDE SEQUENCE [LARGE SCALE GENOMIC DNA]</scope>
    <source>
        <strain evidence="2 3">LMG 29739</strain>
    </source>
</reference>
<name>A0A6J5DZ05_9BURK</name>
<dbReference type="Proteomes" id="UP000494329">
    <property type="component" value="Unassembled WGS sequence"/>
</dbReference>
<evidence type="ECO:0000313" key="2">
    <source>
        <dbReference type="EMBL" id="CAB3759389.1"/>
    </source>
</evidence>
<protein>
    <recommendedName>
        <fullName evidence="4">Tail fiber protein</fullName>
    </recommendedName>
</protein>
<feature type="compositionally biased region" description="Gly residues" evidence="1">
    <location>
        <begin position="391"/>
        <end position="406"/>
    </location>
</feature>
<evidence type="ECO:0000256" key="1">
    <source>
        <dbReference type="SAM" id="MobiDB-lite"/>
    </source>
</evidence>
<feature type="region of interest" description="Disordered" evidence="1">
    <location>
        <begin position="389"/>
        <end position="413"/>
    </location>
</feature>
<organism evidence="2 3">
    <name type="scientific">Paraburkholderia solisilvae</name>
    <dbReference type="NCBI Taxonomy" id="624376"/>
    <lineage>
        <taxon>Bacteria</taxon>
        <taxon>Pseudomonadati</taxon>
        <taxon>Pseudomonadota</taxon>
        <taxon>Betaproteobacteria</taxon>
        <taxon>Burkholderiales</taxon>
        <taxon>Burkholderiaceae</taxon>
        <taxon>Paraburkholderia</taxon>
    </lineage>
</organism>
<dbReference type="RefSeq" id="WP_175111845.1">
    <property type="nucleotide sequence ID" value="NZ_CADIKF010000023.1"/>
</dbReference>
<gene>
    <name evidence="2" type="ORF">LMG29739_03141</name>
</gene>
<accession>A0A6J5DZ05</accession>
<keyword evidence="3" id="KW-1185">Reference proteome</keyword>
<evidence type="ECO:0000313" key="3">
    <source>
        <dbReference type="Proteomes" id="UP000494329"/>
    </source>
</evidence>
<proteinExistence type="predicted"/>
<dbReference type="AlphaFoldDB" id="A0A6J5DZ05"/>